<reference evidence="2" key="1">
    <citation type="journal article" date="2021" name="Proc. Natl. Acad. Sci. U.S.A.">
        <title>A Catalog of Tens of Thousands of Viruses from Human Metagenomes Reveals Hidden Associations with Chronic Diseases.</title>
        <authorList>
            <person name="Tisza M.J."/>
            <person name="Buck C.B."/>
        </authorList>
    </citation>
    <scope>NUCLEOTIDE SEQUENCE</scope>
    <source>
        <strain evidence="2">CtDS752</strain>
    </source>
</reference>
<dbReference type="EMBL" id="BK016034">
    <property type="protein sequence ID" value="DAF90678.1"/>
    <property type="molecule type" value="Genomic_DNA"/>
</dbReference>
<sequence length="204" mass="23785">MDDLVLIHHGVKGQKWGIRRYQNKDGSLTPAGRKKAAKLESRYMALTGKKIKNKPAQSTKPKTIEERTKELQSQKAYLQTQKDILDLNRQITSLKPDTRSTGRKFIEKNGPALAKIVWDSVGKDTVQKVVDKKLGLNKQSTSEKLAQQAKDLKNMYDIKDYKSKLGKETDSQRIKRERDDQQNRYYREFYKNQTDELKKKREKK</sequence>
<proteinExistence type="predicted"/>
<evidence type="ECO:0000256" key="1">
    <source>
        <dbReference type="SAM" id="MobiDB-lite"/>
    </source>
</evidence>
<organism evidence="2">
    <name type="scientific">Siphoviridae sp. ctDS752</name>
    <dbReference type="NCBI Taxonomy" id="2825386"/>
    <lineage>
        <taxon>Viruses</taxon>
        <taxon>Duplodnaviria</taxon>
        <taxon>Heunggongvirae</taxon>
        <taxon>Uroviricota</taxon>
        <taxon>Caudoviricetes</taxon>
    </lineage>
</organism>
<protein>
    <submittedName>
        <fullName evidence="2">Uncharacterized protein</fullName>
    </submittedName>
</protein>
<evidence type="ECO:0000313" key="2">
    <source>
        <dbReference type="EMBL" id="DAF90678.1"/>
    </source>
</evidence>
<accession>A0A8S5U8G1</accession>
<name>A0A8S5U8G1_9CAUD</name>
<feature type="region of interest" description="Disordered" evidence="1">
    <location>
        <begin position="163"/>
        <end position="204"/>
    </location>
</feature>